<dbReference type="PATRIC" id="fig|33050.5.peg.550"/>
<evidence type="ECO:0000313" key="2">
    <source>
        <dbReference type="EMBL" id="ALH79305.1"/>
    </source>
</evidence>
<accession>A0A0N9U8L9</accession>
<dbReference type="AlphaFoldDB" id="A0A0N9U8L9"/>
<evidence type="ECO:0000256" key="1">
    <source>
        <dbReference type="SAM" id="SignalP"/>
    </source>
</evidence>
<organism evidence="2 3">
    <name type="scientific">Sphingopyxis macrogoltabida</name>
    <name type="common">Sphingomonas macrogoltabidus</name>
    <dbReference type="NCBI Taxonomy" id="33050"/>
    <lineage>
        <taxon>Bacteria</taxon>
        <taxon>Pseudomonadati</taxon>
        <taxon>Pseudomonadota</taxon>
        <taxon>Alphaproteobacteria</taxon>
        <taxon>Sphingomonadales</taxon>
        <taxon>Sphingomonadaceae</taxon>
        <taxon>Sphingopyxis</taxon>
    </lineage>
</organism>
<reference evidence="2 3" key="1">
    <citation type="journal article" date="2015" name="Genome Announc.">
        <title>Complete Genome Sequence of Polypropylene Glycol- and Polyethylene Glycol-Degrading Sphingopyxis macrogoltabida Strain EY-1.</title>
        <authorList>
            <person name="Ohtsubo Y."/>
            <person name="Nagata Y."/>
            <person name="Numata M."/>
            <person name="Tsuchikane K."/>
            <person name="Hosoyama A."/>
            <person name="Yamazoe A."/>
            <person name="Tsuda M."/>
            <person name="Fujita N."/>
            <person name="Kawai F."/>
        </authorList>
    </citation>
    <scope>NUCLEOTIDE SEQUENCE [LARGE SCALE GENOMIC DNA]</scope>
    <source>
        <strain evidence="2 3">EY-1</strain>
    </source>
</reference>
<proteinExistence type="predicted"/>
<name>A0A0N9U8L9_SPHMC</name>
<dbReference type="KEGG" id="smag:AN936_02635"/>
<dbReference type="Proteomes" id="UP000058074">
    <property type="component" value="Chromosome"/>
</dbReference>
<evidence type="ECO:0000313" key="3">
    <source>
        <dbReference type="Proteomes" id="UP000058074"/>
    </source>
</evidence>
<dbReference type="EMBL" id="CP012700">
    <property type="protein sequence ID" value="ALH79305.1"/>
    <property type="molecule type" value="Genomic_DNA"/>
</dbReference>
<feature type="chain" id="PRO_5006038844" evidence="1">
    <location>
        <begin position="28"/>
        <end position="327"/>
    </location>
</feature>
<protein>
    <submittedName>
        <fullName evidence="2">Uncharacterized protein</fullName>
    </submittedName>
</protein>
<feature type="signal peptide" evidence="1">
    <location>
        <begin position="1"/>
        <end position="27"/>
    </location>
</feature>
<keyword evidence="1" id="KW-0732">Signal</keyword>
<gene>
    <name evidence="2" type="ORF">AN936_02635</name>
</gene>
<sequence length="327" mass="33632">MAMAKTSLITSLFAAALAMALPGAASAQQPLPVNAGAAWAHAHSGIVIPATLGGLARMRATSFAEPELDISQNFGSSDGNQQLTVYIFRNTNGAVPIWFAQAQRAISLREDLKNPALAIAPVAFTPPGQAAASGLKAVFAPAGVEGIRSTGVAPFAVGDWYVKMRATSATQSPGELSASMEAALSEIRLPQTGAAVAAEPIADCATKLAFTGNAADSALPAPTLTAGVQTPAPRLTAPRWCIDSVVGGNRAVYRPEGTADRYLLAIGDNGKAVAVQPHAAGYYSANFIVAAQIVALVAQDRLPTPQRALDLVEKKRAAGTTATWPPR</sequence>